<dbReference type="OrthoDB" id="6402864at2"/>
<dbReference type="EMBL" id="CP052766">
    <property type="protein sequence ID" value="QJR81532.1"/>
    <property type="molecule type" value="Genomic_DNA"/>
</dbReference>
<dbReference type="AlphaFoldDB" id="A0A6M4MEK4"/>
<sequence length="301" mass="34328">MLKWWGRNSTNCNPDSYLQKLFIPIRFSVLTSSKNWAISRKDNFDIYKEALFAKERMEAKLLLFRELVVPNLRRINALAEDVDLQVIVLSSTHLPDSYKAQLNEIVNGCSFISISYIDESAAITPSIDSLIRSHLDKASSNVAFATTRLDDDDLLAEQFIPKIKKYIHPGFCDHIISFSRGYESYLDIETLQLSPNIKISSPKIALGLSHINFYNKADNKLMGKIGNVYGAGDHTLVHENFTLIIDHSRAMFLRMSYNEQDTGAKGIFARIKRRDCAIVEADEIFNRFPELHNLVKPHNSQ</sequence>
<dbReference type="InterPro" id="IPR021466">
    <property type="entry name" value="Put_rhamnosyl_transferase"/>
</dbReference>
<dbReference type="KEGG" id="apel:CA267_012450"/>
<accession>A0A6M4MEK4</accession>
<proteinExistence type="predicted"/>
<gene>
    <name evidence="1" type="ORF">CA267_012450</name>
</gene>
<keyword evidence="2" id="KW-1185">Reference proteome</keyword>
<organism evidence="1 2">
    <name type="scientific">Alteromonas pelagimontana</name>
    <dbReference type="NCBI Taxonomy" id="1858656"/>
    <lineage>
        <taxon>Bacteria</taxon>
        <taxon>Pseudomonadati</taxon>
        <taxon>Pseudomonadota</taxon>
        <taxon>Gammaproteobacteria</taxon>
        <taxon>Alteromonadales</taxon>
        <taxon>Alteromonadaceae</taxon>
        <taxon>Alteromonas/Salinimonas group</taxon>
        <taxon>Alteromonas</taxon>
    </lineage>
</organism>
<dbReference type="Proteomes" id="UP000219285">
    <property type="component" value="Chromosome"/>
</dbReference>
<evidence type="ECO:0008006" key="3">
    <source>
        <dbReference type="Google" id="ProtNLM"/>
    </source>
</evidence>
<reference evidence="1 2" key="2">
    <citation type="submission" date="2020-04" db="EMBL/GenBank/DDBJ databases">
        <title>Complete genome sequence of Alteromonas pelagimontana 5.12T.</title>
        <authorList>
            <person name="Sinha R.K."/>
            <person name="Krishnan K.P."/>
            <person name="Kurian J.P."/>
        </authorList>
    </citation>
    <scope>NUCLEOTIDE SEQUENCE [LARGE SCALE GENOMIC DNA]</scope>
    <source>
        <strain evidence="1 2">5.12</strain>
    </source>
</reference>
<protein>
    <recommendedName>
        <fullName evidence="3">Rhamnosyl transferase</fullName>
    </recommendedName>
</protein>
<evidence type="ECO:0000313" key="2">
    <source>
        <dbReference type="Proteomes" id="UP000219285"/>
    </source>
</evidence>
<name>A0A6M4MEK4_9ALTE</name>
<dbReference type="Pfam" id="PF11316">
    <property type="entry name" value="Rhamno_transf"/>
    <property type="match status" value="1"/>
</dbReference>
<dbReference type="RefSeq" id="WP_075607277.1">
    <property type="nucleotide sequence ID" value="NZ_CP052766.1"/>
</dbReference>
<reference evidence="2" key="1">
    <citation type="submission" date="2014-12" db="EMBL/GenBank/DDBJ databases">
        <title>Complete genome sequence of a multi-drug resistant Klebsiella pneumoniae.</title>
        <authorList>
            <person name="Hua X."/>
            <person name="Chen Q."/>
            <person name="Li X."/>
            <person name="Feng Y."/>
            <person name="Ruan Z."/>
            <person name="Yu Y."/>
        </authorList>
    </citation>
    <scope>NUCLEOTIDE SEQUENCE [LARGE SCALE GENOMIC DNA]</scope>
    <source>
        <strain evidence="2">5.12</strain>
    </source>
</reference>
<evidence type="ECO:0000313" key="1">
    <source>
        <dbReference type="EMBL" id="QJR81532.1"/>
    </source>
</evidence>